<keyword evidence="4" id="KW-1185">Reference proteome</keyword>
<evidence type="ECO:0000256" key="1">
    <source>
        <dbReference type="SAM" id="MobiDB-lite"/>
    </source>
</evidence>
<keyword evidence="2" id="KW-1133">Transmembrane helix</keyword>
<feature type="transmembrane region" description="Helical" evidence="2">
    <location>
        <begin position="732"/>
        <end position="753"/>
    </location>
</feature>
<evidence type="ECO:0008006" key="5">
    <source>
        <dbReference type="Google" id="ProtNLM"/>
    </source>
</evidence>
<sequence>MIRKKRMSKGIAKILSGLLVFGMVAGVVPAVPHGTLQVQAANEHSHPVCGSSCTDDSSHTNLEFAKLTGSEDTLKIGETTIQSTDNNLELPAGCYYLSDSFEPSYSIIVKGDVKICLNGHNINMKSAGNVFEVDKGGTLTLTDCKGSSSISHSDVEWGRGVLVSNGTFNMYGSKICNNKCASKYQANGAGVEVDKGTFNMHGGEISGNEVSSMGGAVSSLDTFNMYGGSITGNTAQYFGGGVSVYKGTFNMFDGTISGNKVTSATMQSHGGGGVWVHTTGTFCMKGGSITGNTAYPYNYDYNKANGGGVYCRGSLELSGSPVIEGNKLTTGESNNLVSYMNKTKITDTLNSDAKIYVYMKDTSTQDQTLATVDPSVSSFDAKNIFYCDNANFVADFDAANNTIKWTTHTHDWGAWTSNGDGTHTRICSSDVSHTERADCSGGTATCQSKAVCTTCGGEYGDFASHDFDVSSWGYKGADGHAHVCKTAGCTATDTVIAHIPGPAATEDAAQICTECGYEIVPALNHEHNWGAWTSNGDGTHTRICASNSSHKQTEKCSGGTATDKDRAICSICNAPYGEINAGSNPAPTPTPTPTPAPNPTPEATTPTPDPAPATSTPATSTTTAPAQVTYDILDGAGSSWTQNTDGSLAIRGSGEISKFREVKVDGVTVDPINYTVTEGSTIITFKPEYLKSLSAGNHSFELIWTDGTAATNFTVAENTDQSAKSPKTGEDFSMALCTVLLMVSCAGLAGIFAKRKRNHAR</sequence>
<dbReference type="InterPro" id="IPR012332">
    <property type="entry name" value="Autotransporter_pectin_lyase_C"/>
</dbReference>
<reference evidence="4" key="1">
    <citation type="submission" date="2015-05" db="EMBL/GenBank/DDBJ databases">
        <authorList>
            <consortium name="Pathogen Informatics"/>
        </authorList>
    </citation>
    <scope>NUCLEOTIDE SEQUENCE [LARGE SCALE GENOMIC DNA]</scope>
    <source>
        <strain evidence="4">L1-83</strain>
    </source>
</reference>
<name>A0A0M6WSS9_9FIRM</name>
<dbReference type="STRING" id="360807.ERS852392_00950"/>
<protein>
    <recommendedName>
        <fullName evidence="5">Right-handed parallel beta-helix repeat-containing protein</fullName>
    </recommendedName>
</protein>
<evidence type="ECO:0000313" key="4">
    <source>
        <dbReference type="Proteomes" id="UP000049828"/>
    </source>
</evidence>
<dbReference type="Proteomes" id="UP000049828">
    <property type="component" value="Unassembled WGS sequence"/>
</dbReference>
<organism evidence="3 4">
    <name type="scientific">Roseburia inulinivorans</name>
    <dbReference type="NCBI Taxonomy" id="360807"/>
    <lineage>
        <taxon>Bacteria</taxon>
        <taxon>Bacillati</taxon>
        <taxon>Bacillota</taxon>
        <taxon>Clostridia</taxon>
        <taxon>Lachnospirales</taxon>
        <taxon>Lachnospiraceae</taxon>
        <taxon>Roseburia</taxon>
    </lineage>
</organism>
<evidence type="ECO:0000256" key="2">
    <source>
        <dbReference type="SAM" id="Phobius"/>
    </source>
</evidence>
<keyword evidence="2" id="KW-0812">Transmembrane</keyword>
<feature type="region of interest" description="Disordered" evidence="1">
    <location>
        <begin position="580"/>
        <end position="625"/>
    </location>
</feature>
<feature type="compositionally biased region" description="Pro residues" evidence="1">
    <location>
        <begin position="586"/>
        <end position="600"/>
    </location>
</feature>
<gene>
    <name evidence="3" type="ORF">RIL183_27131</name>
</gene>
<keyword evidence="2" id="KW-0472">Membrane</keyword>
<proteinExistence type="predicted"/>
<dbReference type="AlphaFoldDB" id="A0A0M6WSS9"/>
<dbReference type="OrthoDB" id="1824119at2"/>
<dbReference type="Gene3D" id="2.160.20.20">
    <property type="match status" value="1"/>
</dbReference>
<accession>A0A0M6WSS9</accession>
<feature type="compositionally biased region" description="Low complexity" evidence="1">
    <location>
        <begin position="601"/>
        <end position="625"/>
    </location>
</feature>
<dbReference type="RefSeq" id="WP_055039991.1">
    <property type="nucleotide sequence ID" value="NZ_CVRS01000084.1"/>
</dbReference>
<evidence type="ECO:0000313" key="3">
    <source>
        <dbReference type="EMBL" id="CRL40691.1"/>
    </source>
</evidence>
<dbReference type="EMBL" id="CVRS01000084">
    <property type="protein sequence ID" value="CRL40691.1"/>
    <property type="molecule type" value="Genomic_DNA"/>
</dbReference>